<feature type="compositionally biased region" description="Basic residues" evidence="3">
    <location>
        <begin position="30"/>
        <end position="39"/>
    </location>
</feature>
<feature type="compositionally biased region" description="Basic and acidic residues" evidence="3">
    <location>
        <begin position="824"/>
        <end position="839"/>
    </location>
</feature>
<feature type="compositionally biased region" description="Basic and acidic residues" evidence="3">
    <location>
        <begin position="401"/>
        <end position="416"/>
    </location>
</feature>
<feature type="compositionally biased region" description="Basic and acidic residues" evidence="3">
    <location>
        <begin position="222"/>
        <end position="234"/>
    </location>
</feature>
<dbReference type="PANTHER" id="PTHR46589:SF1">
    <property type="entry name" value="APOPTOTIC CHROMATIN CONDENSATION INDUCER IN THE NUCLEUS"/>
    <property type="match status" value="1"/>
</dbReference>
<dbReference type="InterPro" id="IPR034257">
    <property type="entry name" value="Acinus_RRM"/>
</dbReference>
<feature type="compositionally biased region" description="Polar residues" evidence="3">
    <location>
        <begin position="585"/>
        <end position="594"/>
    </location>
</feature>
<protein>
    <submittedName>
        <fullName evidence="6">Apoptotic chromatin condensation inducer in the nucleus-like isoform X1</fullName>
    </submittedName>
</protein>
<dbReference type="InterPro" id="IPR000504">
    <property type="entry name" value="RRM_dom"/>
</dbReference>
<dbReference type="CTD" id="35173"/>
<feature type="region of interest" description="Disordered" evidence="3">
    <location>
        <begin position="824"/>
        <end position="875"/>
    </location>
</feature>
<evidence type="ECO:0000313" key="6">
    <source>
        <dbReference type="RefSeq" id="XP_024884990.1"/>
    </source>
</evidence>
<dbReference type="GO" id="GO:0003723">
    <property type="term" value="F:RNA binding"/>
    <property type="evidence" value="ECO:0007669"/>
    <property type="project" value="UniProtKB-UniRule"/>
</dbReference>
<feature type="compositionally biased region" description="Polar residues" evidence="3">
    <location>
        <begin position="177"/>
        <end position="200"/>
    </location>
</feature>
<reference evidence="6" key="1">
    <citation type="submission" date="2025-08" db="UniProtKB">
        <authorList>
            <consortium name="RefSeq"/>
        </authorList>
    </citation>
    <scope>IDENTIFICATION</scope>
    <source>
        <tissue evidence="6">Whole body</tissue>
    </source>
</reference>
<feature type="compositionally biased region" description="Basic and acidic residues" evidence="3">
    <location>
        <begin position="487"/>
        <end position="513"/>
    </location>
</feature>
<feature type="compositionally biased region" description="Polar residues" evidence="3">
    <location>
        <begin position="252"/>
        <end position="262"/>
    </location>
</feature>
<dbReference type="InterPro" id="IPR012677">
    <property type="entry name" value="Nucleotide-bd_a/b_plait_sf"/>
</dbReference>
<dbReference type="AlphaFoldDB" id="A0A6J1QWH2"/>
<dbReference type="PANTHER" id="PTHR46589">
    <property type="entry name" value="APOPTOTIC CHROMATIN CONDENSATION INDUCER IN THE NUCLEUS"/>
    <property type="match status" value="1"/>
</dbReference>
<dbReference type="Gene3D" id="3.30.70.330">
    <property type="match status" value="1"/>
</dbReference>
<dbReference type="GO" id="GO:0071011">
    <property type="term" value="C:precatalytic spliceosome"/>
    <property type="evidence" value="ECO:0007669"/>
    <property type="project" value="TreeGrafter"/>
</dbReference>
<dbReference type="SUPFAM" id="SSF54928">
    <property type="entry name" value="RNA-binding domain, RBD"/>
    <property type="match status" value="1"/>
</dbReference>
<dbReference type="GO" id="GO:0061574">
    <property type="term" value="C:ASAP complex"/>
    <property type="evidence" value="ECO:0007669"/>
    <property type="project" value="TreeGrafter"/>
</dbReference>
<dbReference type="CDD" id="cd12432">
    <property type="entry name" value="RRM_ACINU"/>
    <property type="match status" value="1"/>
</dbReference>
<keyword evidence="5" id="KW-1185">Reference proteome</keyword>
<dbReference type="Pfam" id="PF16294">
    <property type="entry name" value="RSB_motif"/>
    <property type="match status" value="1"/>
</dbReference>
<feature type="region of interest" description="Disordered" evidence="3">
    <location>
        <begin position="537"/>
        <end position="594"/>
    </location>
</feature>
<dbReference type="OrthoDB" id="5348404at2759"/>
<feature type="compositionally biased region" description="Basic and acidic residues" evidence="3">
    <location>
        <begin position="772"/>
        <end position="791"/>
    </location>
</feature>
<feature type="compositionally biased region" description="Basic and acidic residues" evidence="3">
    <location>
        <begin position="76"/>
        <end position="102"/>
    </location>
</feature>
<feature type="compositionally biased region" description="Acidic residues" evidence="3">
    <location>
        <begin position="282"/>
        <end position="295"/>
    </location>
</feature>
<evidence type="ECO:0000256" key="3">
    <source>
        <dbReference type="SAM" id="MobiDB-lite"/>
    </source>
</evidence>
<accession>A0A6J1QWH2</accession>
<feature type="compositionally biased region" description="Basic and acidic residues" evidence="3">
    <location>
        <begin position="14"/>
        <end position="29"/>
    </location>
</feature>
<feature type="compositionally biased region" description="Low complexity" evidence="3">
    <location>
        <begin position="137"/>
        <end position="148"/>
    </location>
</feature>
<sequence>MEAMCVGMRRKSERNKAKGSPEKKVEKPTRKSTRRRGRRSPSTSSEQETFVVEDVTKSAVQLKEIEKETSVQTRLQSKEVEQTPQGREEKVSSSEIDIKVDSPEDEEDNGGSVWKVARADASPGEIQKLKLCRQRNTSEPSSDTPPSSRKGVKSSSKWQGSGEGVAEEADSADEQLVSCTRTLSNAEQPNDPSSSYPGQDSNEEVSDSKEILPETTSANLLSDDKPNIDQHGESNEANCAAQIVDIEPGKPGSTTPVPTPSANDEETTVAVIVKEDKPVEAEAVEAEPVEAEPVEAEPVAAEPVEAEPVEAEPVEDKPMEDKPVEDKPMEDKPVEDKPMEDKPVKDKPVEDISEKSTEISVKETNVENVCRDTSSEDEEEEEEEDKAKTHRPVDSSSDSNDESRTKRSRTSSDRTSPRTIRRKHRNKYRDSSNSETPDSEDEPKRKISETYVEEEEEEEEKPSIEYSQENDKEQSVSPERTNSHSNNVEKIEIEPSETVEDKSEENIITEKLEQSTPASTQVVAHKPVKVNLKRSFSTRILSEKNEVKRNDADASLDNESNSQNKENGNEQEPKCVPRKRRWGTALSTDTAPSFSISTDSLKALVPGAKPLSINEVRLSKDDDEDRDRHRSNDKRHNSSDITNDKATDENLKNGATKKGNGKIDNHIAARRKISIVKEIPHIKSPSPPASKPTNILLIKNLVRPFTLNQIKELLSRTGTIVENGFWMDRIKSKCIVEYSNEDQAFETRQALHGISWPMSNPKKLHVEYATKEDMETARESSKEQPVARKTEPLSSDSWQQDWSRDEKTNMTKVTVVREWDLGKEDGQQHIREKEREKKDHDKKRRVRSRSPTLDAHLSAPARKFKKKEDDPPPAKLLDDLFRKTKATPCIYWLPLTNEQIVVKEEMRRQHMAEHARRLEEMRRADRNRDGRRRRSPRK</sequence>
<proteinExistence type="predicted"/>
<name>A0A6J1QWH2_9HYME</name>
<feature type="region of interest" description="Disordered" evidence="3">
    <location>
        <begin position="68"/>
        <end position="524"/>
    </location>
</feature>
<evidence type="ECO:0000259" key="4">
    <source>
        <dbReference type="PROSITE" id="PS50102"/>
    </source>
</evidence>
<keyword evidence="1 2" id="KW-0694">RNA-binding</keyword>
<feature type="compositionally biased region" description="Acidic residues" evidence="3">
    <location>
        <begin position="451"/>
        <end position="460"/>
    </location>
</feature>
<feature type="region of interest" description="Disordered" evidence="3">
    <location>
        <begin position="908"/>
        <end position="938"/>
    </location>
</feature>
<feature type="compositionally biased region" description="Basic and acidic residues" evidence="3">
    <location>
        <begin position="866"/>
        <end position="875"/>
    </location>
</feature>
<feature type="compositionally biased region" description="Acidic residues" evidence="3">
    <location>
        <begin position="304"/>
        <end position="313"/>
    </location>
</feature>
<dbReference type="Proteomes" id="UP000504618">
    <property type="component" value="Unplaced"/>
</dbReference>
<evidence type="ECO:0000256" key="2">
    <source>
        <dbReference type="PROSITE-ProRule" id="PRU00176"/>
    </source>
</evidence>
<feature type="domain" description="RRM" evidence="4">
    <location>
        <begin position="694"/>
        <end position="771"/>
    </location>
</feature>
<feature type="compositionally biased region" description="Basic and acidic residues" evidence="3">
    <location>
        <begin position="541"/>
        <end position="552"/>
    </location>
</feature>
<dbReference type="GeneID" id="112463053"/>
<evidence type="ECO:0000256" key="1">
    <source>
        <dbReference type="ARBA" id="ARBA00022884"/>
    </source>
</evidence>
<organism evidence="5 6">
    <name type="scientific">Temnothorax curvispinosus</name>
    <dbReference type="NCBI Taxonomy" id="300111"/>
    <lineage>
        <taxon>Eukaryota</taxon>
        <taxon>Metazoa</taxon>
        <taxon>Ecdysozoa</taxon>
        <taxon>Arthropoda</taxon>
        <taxon>Hexapoda</taxon>
        <taxon>Insecta</taxon>
        <taxon>Pterygota</taxon>
        <taxon>Neoptera</taxon>
        <taxon>Endopterygota</taxon>
        <taxon>Hymenoptera</taxon>
        <taxon>Apocrita</taxon>
        <taxon>Aculeata</taxon>
        <taxon>Formicoidea</taxon>
        <taxon>Formicidae</taxon>
        <taxon>Myrmicinae</taxon>
        <taxon>Temnothorax</taxon>
    </lineage>
</organism>
<gene>
    <name evidence="6" type="primary">LOC112463053</name>
</gene>
<feature type="region of interest" description="Disordered" evidence="3">
    <location>
        <begin position="772"/>
        <end position="806"/>
    </location>
</feature>
<feature type="compositionally biased region" description="Polar residues" evidence="3">
    <location>
        <begin position="475"/>
        <end position="486"/>
    </location>
</feature>
<dbReference type="InterPro" id="IPR035979">
    <property type="entry name" value="RBD_domain_sf"/>
</dbReference>
<feature type="region of interest" description="Disordered" evidence="3">
    <location>
        <begin position="615"/>
        <end position="663"/>
    </location>
</feature>
<feature type="compositionally biased region" description="Basic and acidic residues" evidence="3">
    <location>
        <begin position="314"/>
        <end position="374"/>
    </location>
</feature>
<feature type="region of interest" description="Disordered" evidence="3">
    <location>
        <begin position="1"/>
        <end position="50"/>
    </location>
</feature>
<feature type="compositionally biased region" description="Basic residues" evidence="3">
    <location>
        <begin position="929"/>
        <end position="938"/>
    </location>
</feature>
<dbReference type="InterPro" id="IPR032552">
    <property type="entry name" value="RSB_motif"/>
</dbReference>
<dbReference type="InterPro" id="IPR052793">
    <property type="entry name" value="EJC-associated_protein"/>
</dbReference>
<dbReference type="GO" id="GO:0008380">
    <property type="term" value="P:RNA splicing"/>
    <property type="evidence" value="ECO:0007669"/>
    <property type="project" value="TreeGrafter"/>
</dbReference>
<feature type="compositionally biased region" description="Basic and acidic residues" evidence="3">
    <location>
        <begin position="908"/>
        <end position="928"/>
    </location>
</feature>
<feature type="compositionally biased region" description="Basic and acidic residues" evidence="3">
    <location>
        <begin position="626"/>
        <end position="651"/>
    </location>
</feature>
<feature type="compositionally biased region" description="Polar residues" evidence="3">
    <location>
        <begin position="557"/>
        <end position="566"/>
    </location>
</feature>
<feature type="compositionally biased region" description="Acidic residues" evidence="3">
    <location>
        <begin position="375"/>
        <end position="384"/>
    </location>
</feature>
<dbReference type="PROSITE" id="PS50102">
    <property type="entry name" value="RRM"/>
    <property type="match status" value="1"/>
</dbReference>
<evidence type="ECO:0000313" key="5">
    <source>
        <dbReference type="Proteomes" id="UP000504618"/>
    </source>
</evidence>
<dbReference type="RefSeq" id="XP_024884990.1">
    <property type="nucleotide sequence ID" value="XM_025029222.1"/>
</dbReference>